<dbReference type="PANTHER" id="PTHR30071">
    <property type="entry name" value="HEME EXPORTER PROTEIN C"/>
    <property type="match status" value="1"/>
</dbReference>
<feature type="transmembrane region" description="Helical" evidence="6">
    <location>
        <begin position="111"/>
        <end position="127"/>
    </location>
</feature>
<keyword evidence="5 6" id="KW-0472">Membrane</keyword>
<comment type="caution">
    <text evidence="8">The sequence shown here is derived from an EMBL/GenBank/DDBJ whole genome shotgun (WGS) entry which is preliminary data.</text>
</comment>
<sequence>MSKNWWKVLASVFVLYSVVAGLLFKVPTLPILHESIRNLYYHVPMWFAMVVIYSVAVYYSIRYLQTGDENHDLVAVEAVNTGLVFGLVGLASGMVWANYTWGAPWPNDPKLNSAAIATLLYFAYTVLRSSLDEEQKRAKIAAIYNIFAYPIMVVLLFVLPRLTDSLHPGNGGNPGFGAYDLDSNMRFVFYPAVLGWIGIAVWIVNIRYRIRKIENKRNQI</sequence>
<dbReference type="InterPro" id="IPR002541">
    <property type="entry name" value="Cyt_c_assembly"/>
</dbReference>
<evidence type="ECO:0000259" key="7">
    <source>
        <dbReference type="Pfam" id="PF01578"/>
    </source>
</evidence>
<protein>
    <submittedName>
        <fullName evidence="8">ABC transporter permease</fullName>
    </submittedName>
</protein>
<feature type="domain" description="Cytochrome c assembly protein" evidence="7">
    <location>
        <begin position="34"/>
        <end position="159"/>
    </location>
</feature>
<dbReference type="RefSeq" id="WP_120182919.1">
    <property type="nucleotide sequence ID" value="NZ_CBINCU010000016.1"/>
</dbReference>
<evidence type="ECO:0000256" key="1">
    <source>
        <dbReference type="ARBA" id="ARBA00004141"/>
    </source>
</evidence>
<keyword evidence="2 6" id="KW-0812">Transmembrane</keyword>
<dbReference type="GO" id="GO:0005886">
    <property type="term" value="C:plasma membrane"/>
    <property type="evidence" value="ECO:0007669"/>
    <property type="project" value="TreeGrafter"/>
</dbReference>
<keyword evidence="3" id="KW-0201">Cytochrome c-type biogenesis</keyword>
<dbReference type="Pfam" id="PF01578">
    <property type="entry name" value="Cytochrom_C_asm"/>
    <property type="match status" value="1"/>
</dbReference>
<organism evidence="8 9">
    <name type="scientific">Pelobium manganitolerans</name>
    <dbReference type="NCBI Taxonomy" id="1842495"/>
    <lineage>
        <taxon>Bacteria</taxon>
        <taxon>Pseudomonadati</taxon>
        <taxon>Bacteroidota</taxon>
        <taxon>Sphingobacteriia</taxon>
        <taxon>Sphingobacteriales</taxon>
        <taxon>Sphingobacteriaceae</taxon>
        <taxon>Pelobium</taxon>
    </lineage>
</organism>
<dbReference type="Proteomes" id="UP000283433">
    <property type="component" value="Unassembled WGS sequence"/>
</dbReference>
<dbReference type="EMBL" id="MBTA01000028">
    <property type="protein sequence ID" value="RKD13268.1"/>
    <property type="molecule type" value="Genomic_DNA"/>
</dbReference>
<evidence type="ECO:0000313" key="8">
    <source>
        <dbReference type="EMBL" id="RKD13268.1"/>
    </source>
</evidence>
<evidence type="ECO:0000256" key="4">
    <source>
        <dbReference type="ARBA" id="ARBA00022989"/>
    </source>
</evidence>
<reference evidence="8 9" key="1">
    <citation type="submission" date="2016-07" db="EMBL/GenBank/DDBJ databases">
        <title>Genome of Pelobium manganitolerans.</title>
        <authorList>
            <person name="Wu S."/>
            <person name="Wang G."/>
        </authorList>
    </citation>
    <scope>NUCLEOTIDE SEQUENCE [LARGE SCALE GENOMIC DNA]</scope>
    <source>
        <strain evidence="8 9">YS-25</strain>
    </source>
</reference>
<gene>
    <name evidence="8" type="ORF">BCY91_10680</name>
</gene>
<keyword evidence="9" id="KW-1185">Reference proteome</keyword>
<comment type="subcellular location">
    <subcellularLocation>
        <location evidence="1">Membrane</location>
        <topology evidence="1">Multi-pass membrane protein</topology>
    </subcellularLocation>
</comment>
<proteinExistence type="predicted"/>
<keyword evidence="4 6" id="KW-1133">Transmembrane helix</keyword>
<evidence type="ECO:0000256" key="3">
    <source>
        <dbReference type="ARBA" id="ARBA00022748"/>
    </source>
</evidence>
<evidence type="ECO:0000256" key="6">
    <source>
        <dbReference type="SAM" id="Phobius"/>
    </source>
</evidence>
<evidence type="ECO:0000256" key="2">
    <source>
        <dbReference type="ARBA" id="ARBA00022692"/>
    </source>
</evidence>
<evidence type="ECO:0000313" key="9">
    <source>
        <dbReference type="Proteomes" id="UP000283433"/>
    </source>
</evidence>
<feature type="transmembrane region" description="Helical" evidence="6">
    <location>
        <begin position="139"/>
        <end position="159"/>
    </location>
</feature>
<dbReference type="PANTHER" id="PTHR30071:SF1">
    <property type="entry name" value="CYTOCHROME B_B6 PROTEIN-RELATED"/>
    <property type="match status" value="1"/>
</dbReference>
<feature type="transmembrane region" description="Helical" evidence="6">
    <location>
        <begin position="39"/>
        <end position="61"/>
    </location>
</feature>
<feature type="transmembrane region" description="Helical" evidence="6">
    <location>
        <begin position="187"/>
        <end position="208"/>
    </location>
</feature>
<dbReference type="AlphaFoldDB" id="A0A419S2Q8"/>
<dbReference type="InterPro" id="IPR045062">
    <property type="entry name" value="Cyt_c_biogenesis_CcsA/CcmC"/>
</dbReference>
<dbReference type="GO" id="GO:0017004">
    <property type="term" value="P:cytochrome complex assembly"/>
    <property type="evidence" value="ECO:0007669"/>
    <property type="project" value="UniProtKB-KW"/>
</dbReference>
<dbReference type="OrthoDB" id="9814290at2"/>
<name>A0A419S2Q8_9SPHI</name>
<evidence type="ECO:0000256" key="5">
    <source>
        <dbReference type="ARBA" id="ARBA00023136"/>
    </source>
</evidence>
<dbReference type="GO" id="GO:0020037">
    <property type="term" value="F:heme binding"/>
    <property type="evidence" value="ECO:0007669"/>
    <property type="project" value="InterPro"/>
</dbReference>
<feature type="transmembrane region" description="Helical" evidence="6">
    <location>
        <begin position="73"/>
        <end position="99"/>
    </location>
</feature>
<accession>A0A419S2Q8</accession>